<accession>A0A4P1RK49</accession>
<dbReference type="CDD" id="cd18172">
    <property type="entry name" value="M14_CP_plant"/>
    <property type="match status" value="1"/>
</dbReference>
<evidence type="ECO:0000256" key="4">
    <source>
        <dbReference type="ARBA" id="ARBA00022645"/>
    </source>
</evidence>
<proteinExistence type="inferred from homology"/>
<evidence type="ECO:0000256" key="11">
    <source>
        <dbReference type="PROSITE-ProRule" id="PRU01379"/>
    </source>
</evidence>
<dbReference type="FunFam" id="3.40.630.10:FF:000020">
    <property type="entry name" value="Carboxypeptidase D"/>
    <property type="match status" value="1"/>
</dbReference>
<evidence type="ECO:0000259" key="14">
    <source>
        <dbReference type="PROSITE" id="PS52035"/>
    </source>
</evidence>
<dbReference type="Proteomes" id="UP000188354">
    <property type="component" value="Chromosome LG04"/>
</dbReference>
<dbReference type="CDD" id="cd11308">
    <property type="entry name" value="Peptidase_M14NE-CP-C_like"/>
    <property type="match status" value="1"/>
</dbReference>
<dbReference type="AlphaFoldDB" id="A0A4P1RK49"/>
<comment type="subcellular location">
    <subcellularLocation>
        <location evidence="2">Nucleus</location>
    </subcellularLocation>
</comment>
<dbReference type="GO" id="GO:0004181">
    <property type="term" value="F:metallocarboxypeptidase activity"/>
    <property type="evidence" value="ECO:0007669"/>
    <property type="project" value="InterPro"/>
</dbReference>
<dbReference type="PROSITE" id="PS00133">
    <property type="entry name" value="CARBOXYPEPT_ZN_2"/>
    <property type="match status" value="1"/>
</dbReference>
<keyword evidence="16" id="KW-1185">Reference proteome</keyword>
<dbReference type="InterPro" id="IPR010997">
    <property type="entry name" value="HRDC-like_sf"/>
</dbReference>
<keyword evidence="8" id="KW-0862">Zinc</keyword>
<dbReference type="STRING" id="3871.A0A4P1RK49"/>
<dbReference type="Pfam" id="PF03874">
    <property type="entry name" value="RNA_pol_Rpb4"/>
    <property type="match status" value="1"/>
</dbReference>
<dbReference type="GO" id="GO:0016485">
    <property type="term" value="P:protein processing"/>
    <property type="evidence" value="ECO:0007669"/>
    <property type="project" value="TreeGrafter"/>
</dbReference>
<evidence type="ECO:0000313" key="16">
    <source>
        <dbReference type="Proteomes" id="UP000188354"/>
    </source>
</evidence>
<feature type="active site" description="Proton donor/acceptor" evidence="11">
    <location>
        <position position="300"/>
    </location>
</feature>
<dbReference type="Gramene" id="OIW12567">
    <property type="protein sequence ID" value="OIW12567"/>
    <property type="gene ID" value="TanjilG_04731"/>
</dbReference>
<comment type="cofactor">
    <cofactor evidence="1">
        <name>Zn(2+)</name>
        <dbReference type="ChEBI" id="CHEBI:29105"/>
    </cofactor>
</comment>
<dbReference type="Gene3D" id="1.20.1250.40">
    <property type="match status" value="1"/>
</dbReference>
<dbReference type="GO" id="GO:0005615">
    <property type="term" value="C:extracellular space"/>
    <property type="evidence" value="ECO:0007669"/>
    <property type="project" value="TreeGrafter"/>
</dbReference>
<feature type="region of interest" description="Disordered" evidence="12">
    <location>
        <begin position="526"/>
        <end position="573"/>
    </location>
</feature>
<dbReference type="GO" id="GO:0030880">
    <property type="term" value="C:RNA polymerase complex"/>
    <property type="evidence" value="ECO:0007669"/>
    <property type="project" value="InterPro"/>
</dbReference>
<evidence type="ECO:0000256" key="3">
    <source>
        <dbReference type="ARBA" id="ARBA00005988"/>
    </source>
</evidence>
<evidence type="ECO:0000256" key="2">
    <source>
        <dbReference type="ARBA" id="ARBA00004123"/>
    </source>
</evidence>
<keyword evidence="6" id="KW-0479">Metal-binding</keyword>
<dbReference type="InterPro" id="IPR005574">
    <property type="entry name" value="Rpb4/RPC9"/>
</dbReference>
<dbReference type="PRINTS" id="PR00765">
    <property type="entry name" value="CRBOXYPTASEA"/>
</dbReference>
<dbReference type="GO" id="GO:0008270">
    <property type="term" value="F:zinc ion binding"/>
    <property type="evidence" value="ECO:0007669"/>
    <property type="project" value="InterPro"/>
</dbReference>
<dbReference type="SUPFAM" id="SSF53187">
    <property type="entry name" value="Zn-dependent exopeptidases"/>
    <property type="match status" value="1"/>
</dbReference>
<evidence type="ECO:0000256" key="1">
    <source>
        <dbReference type="ARBA" id="ARBA00001947"/>
    </source>
</evidence>
<dbReference type="GO" id="GO:0000166">
    <property type="term" value="F:nucleotide binding"/>
    <property type="evidence" value="ECO:0007669"/>
    <property type="project" value="InterPro"/>
</dbReference>
<dbReference type="SUPFAM" id="SSF47819">
    <property type="entry name" value="HRDC-like"/>
    <property type="match status" value="1"/>
</dbReference>
<keyword evidence="7" id="KW-0378">Hydrolase</keyword>
<dbReference type="InterPro" id="IPR038324">
    <property type="entry name" value="Rpb4/RPC9_sf"/>
</dbReference>
<dbReference type="SMART" id="SM00657">
    <property type="entry name" value="RPOL4c"/>
    <property type="match status" value="1"/>
</dbReference>
<evidence type="ECO:0000256" key="12">
    <source>
        <dbReference type="SAM" id="MobiDB-lite"/>
    </source>
</evidence>
<dbReference type="Gene3D" id="3.40.630.10">
    <property type="entry name" value="Zn peptidases"/>
    <property type="match status" value="1"/>
</dbReference>
<dbReference type="PROSITE" id="PS00132">
    <property type="entry name" value="CARBOXYPEPT_ZN_1"/>
    <property type="match status" value="1"/>
</dbReference>
<dbReference type="InterPro" id="IPR006590">
    <property type="entry name" value="RNA_pol_Rpb4/RPC9_core"/>
</dbReference>
<sequence>MNHNILFSLFILLASTFSPPSLARVPFHTNAHSEDFKNTSYATRARHLLEDNESQAQKIVDFAQGYMTNADLETAVKEFGRSIGKSVNGVPLWVIEISDKPGEEEAEPAFKYIGNVHGDEPVGRELLIFLANWLCDNHLKDPLATLIVENVHLHILPSMNPDGFSSRRRHNANKIDLNRNFPDQFFPVNDDDDSRQPETRAIMNWLRDIRFTASATLHGGALVANYPWDGTEDKKTNYYGSPDDETFRLMASIYSHSHYNMSSSKEFPGGITNGAAWYPIYGGMQDWNYIHAGCFELTLEVSDDKWPNAAELPVIWRYNKMSMLNLVASLVKTGVHGRIYSSGDGRPLPGFITVSGINYTVRAGTVFGDYHRLLAPGDRYQVVATMPGYKSKNTTIWLDDGPMTLDFVLDPEGNAGALTNFEVLDFLRTKGASKDPTRVIAKVSQSEYKVYDYLVNTAACDQSRESINEFVKGVKRHNLAKAEVLNTINIRPAAPVEIFPIIENCEPRFPDEEVAEIVELVIKTLPPPPAKTEAEEITEGNEETTEHQKEEITKGNEESAEDQNEGGEQMDTS</sequence>
<dbReference type="Gene3D" id="2.60.40.1120">
    <property type="entry name" value="Carboxypeptidase-like, regulatory domain"/>
    <property type="match status" value="1"/>
</dbReference>
<evidence type="ECO:0000256" key="9">
    <source>
        <dbReference type="ARBA" id="ARBA00023180"/>
    </source>
</evidence>
<keyword evidence="4" id="KW-0121">Carboxypeptidase</keyword>
<dbReference type="PROSITE" id="PS52035">
    <property type="entry name" value="PEPTIDASE_M14"/>
    <property type="match status" value="1"/>
</dbReference>
<evidence type="ECO:0000256" key="6">
    <source>
        <dbReference type="ARBA" id="ARBA00022723"/>
    </source>
</evidence>
<dbReference type="Pfam" id="PF00246">
    <property type="entry name" value="Peptidase_M14"/>
    <property type="match status" value="1"/>
</dbReference>
<dbReference type="FunFam" id="2.60.40.1120:FF:000018">
    <property type="entry name" value="Carboxypeptidase D"/>
    <property type="match status" value="1"/>
</dbReference>
<keyword evidence="9" id="KW-0325">Glycoprotein</keyword>
<keyword evidence="13" id="KW-0732">Signal</keyword>
<dbReference type="InterPro" id="IPR057247">
    <property type="entry name" value="CARBOXYPEPT_ZN_2"/>
</dbReference>
<evidence type="ECO:0000256" key="13">
    <source>
        <dbReference type="SAM" id="SignalP"/>
    </source>
</evidence>
<feature type="signal peptide" evidence="13">
    <location>
        <begin position="1"/>
        <end position="23"/>
    </location>
</feature>
<dbReference type="SUPFAM" id="SSF49464">
    <property type="entry name" value="Carboxypeptidase regulatory domain-like"/>
    <property type="match status" value="1"/>
</dbReference>
<evidence type="ECO:0000256" key="8">
    <source>
        <dbReference type="ARBA" id="ARBA00022833"/>
    </source>
</evidence>
<dbReference type="InterPro" id="IPR057246">
    <property type="entry name" value="CARBOXYPEPT_ZN_1"/>
</dbReference>
<dbReference type="FunFam" id="1.20.1250.40:FF:000008">
    <property type="entry name" value="RNA polymerase II, Rpb4, core protein"/>
    <property type="match status" value="1"/>
</dbReference>
<name>A0A4P1RK49_LUPAN</name>
<evidence type="ECO:0000313" key="15">
    <source>
        <dbReference type="EMBL" id="OIW12567.1"/>
    </source>
</evidence>
<gene>
    <name evidence="15" type="ORF">TanjilG_04731</name>
</gene>
<keyword evidence="10" id="KW-0539">Nucleus</keyword>
<dbReference type="GO" id="GO:0006518">
    <property type="term" value="P:peptide metabolic process"/>
    <property type="evidence" value="ECO:0007669"/>
    <property type="project" value="TreeGrafter"/>
</dbReference>
<dbReference type="InterPro" id="IPR000834">
    <property type="entry name" value="Peptidase_M14"/>
</dbReference>
<feature type="domain" description="Peptidase M14" evidence="14">
    <location>
        <begin position="51"/>
        <end position="330"/>
    </location>
</feature>
<dbReference type="PANTHER" id="PTHR11532">
    <property type="entry name" value="PROTEASE M14 CARBOXYPEPTIDASE"/>
    <property type="match status" value="1"/>
</dbReference>
<comment type="similarity">
    <text evidence="3 11">Belongs to the peptidase M14 family.</text>
</comment>
<organism evidence="15 16">
    <name type="scientific">Lupinus angustifolius</name>
    <name type="common">Narrow-leaved blue lupine</name>
    <dbReference type="NCBI Taxonomy" id="3871"/>
    <lineage>
        <taxon>Eukaryota</taxon>
        <taxon>Viridiplantae</taxon>
        <taxon>Streptophyta</taxon>
        <taxon>Embryophyta</taxon>
        <taxon>Tracheophyta</taxon>
        <taxon>Spermatophyta</taxon>
        <taxon>Magnoliopsida</taxon>
        <taxon>eudicotyledons</taxon>
        <taxon>Gunneridae</taxon>
        <taxon>Pentapetalae</taxon>
        <taxon>rosids</taxon>
        <taxon>fabids</taxon>
        <taxon>Fabales</taxon>
        <taxon>Fabaceae</taxon>
        <taxon>Papilionoideae</taxon>
        <taxon>50 kb inversion clade</taxon>
        <taxon>genistoids sensu lato</taxon>
        <taxon>core genistoids</taxon>
        <taxon>Genisteae</taxon>
        <taxon>Lupinus</taxon>
    </lineage>
</organism>
<dbReference type="EMBL" id="CM007364">
    <property type="protein sequence ID" value="OIW12567.1"/>
    <property type="molecule type" value="Genomic_DNA"/>
</dbReference>
<feature type="chain" id="PRO_5020025496" description="Peptidase M14 domain-containing protein" evidence="13">
    <location>
        <begin position="24"/>
        <end position="573"/>
    </location>
</feature>
<dbReference type="GO" id="GO:0006352">
    <property type="term" value="P:DNA-templated transcription initiation"/>
    <property type="evidence" value="ECO:0007669"/>
    <property type="project" value="InterPro"/>
</dbReference>
<dbReference type="InterPro" id="IPR050753">
    <property type="entry name" value="Peptidase_M14_domain"/>
</dbReference>
<feature type="compositionally biased region" description="Basic and acidic residues" evidence="12">
    <location>
        <begin position="544"/>
        <end position="557"/>
    </location>
</feature>
<evidence type="ECO:0000256" key="10">
    <source>
        <dbReference type="ARBA" id="ARBA00023242"/>
    </source>
</evidence>
<keyword evidence="5" id="KW-0645">Protease</keyword>
<reference evidence="15 16" key="1">
    <citation type="journal article" date="2017" name="Plant Biotechnol. J.">
        <title>A comprehensive draft genome sequence for lupin (Lupinus angustifolius), an emerging health food: insights into plant-microbe interactions and legume evolution.</title>
        <authorList>
            <person name="Hane J.K."/>
            <person name="Ming Y."/>
            <person name="Kamphuis L.G."/>
            <person name="Nelson M.N."/>
            <person name="Garg G."/>
            <person name="Atkins C.A."/>
            <person name="Bayer P.E."/>
            <person name="Bravo A."/>
            <person name="Bringans S."/>
            <person name="Cannon S."/>
            <person name="Edwards D."/>
            <person name="Foley R."/>
            <person name="Gao L.L."/>
            <person name="Harrison M.J."/>
            <person name="Huang W."/>
            <person name="Hurgobin B."/>
            <person name="Li S."/>
            <person name="Liu C.W."/>
            <person name="McGrath A."/>
            <person name="Morahan G."/>
            <person name="Murray J."/>
            <person name="Weller J."/>
            <person name="Jian J."/>
            <person name="Singh K.B."/>
        </authorList>
    </citation>
    <scope>NUCLEOTIDE SEQUENCE [LARGE SCALE GENOMIC DNA]</scope>
    <source>
        <strain evidence="16">cv. Tanjil</strain>
        <tissue evidence="15">Whole plant</tissue>
    </source>
</reference>
<dbReference type="PANTHER" id="PTHR11532:SF57">
    <property type="entry name" value="CARBOXYPEPTIDASE D, B"/>
    <property type="match status" value="1"/>
</dbReference>
<evidence type="ECO:0000256" key="7">
    <source>
        <dbReference type="ARBA" id="ARBA00022801"/>
    </source>
</evidence>
<dbReference type="InterPro" id="IPR008969">
    <property type="entry name" value="CarboxyPept-like_regulatory"/>
</dbReference>
<dbReference type="GO" id="GO:0005634">
    <property type="term" value="C:nucleus"/>
    <property type="evidence" value="ECO:0007669"/>
    <property type="project" value="UniProtKB-SubCell"/>
</dbReference>
<evidence type="ECO:0000256" key="5">
    <source>
        <dbReference type="ARBA" id="ARBA00022670"/>
    </source>
</evidence>
<dbReference type="SMART" id="SM00631">
    <property type="entry name" value="Zn_pept"/>
    <property type="match status" value="1"/>
</dbReference>
<protein>
    <recommendedName>
        <fullName evidence="14">Peptidase M14 domain-containing protein</fullName>
    </recommendedName>
</protein>